<accession>A0ABW1REF8</accession>
<feature type="compositionally biased region" description="Low complexity" evidence="1">
    <location>
        <begin position="24"/>
        <end position="103"/>
    </location>
</feature>
<evidence type="ECO:0008006" key="5">
    <source>
        <dbReference type="Google" id="ProtNLM"/>
    </source>
</evidence>
<feature type="region of interest" description="Disordered" evidence="1">
    <location>
        <begin position="21"/>
        <end position="103"/>
    </location>
</feature>
<reference evidence="4" key="1">
    <citation type="journal article" date="2019" name="Int. J. Syst. Evol. Microbiol.">
        <title>The Global Catalogue of Microorganisms (GCM) 10K type strain sequencing project: providing services to taxonomists for standard genome sequencing and annotation.</title>
        <authorList>
            <consortium name="The Broad Institute Genomics Platform"/>
            <consortium name="The Broad Institute Genome Sequencing Center for Infectious Disease"/>
            <person name="Wu L."/>
            <person name="Ma J."/>
        </authorList>
    </citation>
    <scope>NUCLEOTIDE SEQUENCE [LARGE SCALE GENOMIC DNA]</scope>
    <source>
        <strain evidence="4">CCM 8904</strain>
    </source>
</reference>
<dbReference type="EMBL" id="JBHSSL010000100">
    <property type="protein sequence ID" value="MFC6171225.1"/>
    <property type="molecule type" value="Genomic_DNA"/>
</dbReference>
<keyword evidence="4" id="KW-1185">Reference proteome</keyword>
<dbReference type="Proteomes" id="UP001596289">
    <property type="component" value="Unassembled WGS sequence"/>
</dbReference>
<feature type="chain" id="PRO_5045496742" description="Lipoprotein" evidence="2">
    <location>
        <begin position="19"/>
        <end position="208"/>
    </location>
</feature>
<evidence type="ECO:0000313" key="4">
    <source>
        <dbReference type="Proteomes" id="UP001596289"/>
    </source>
</evidence>
<proteinExistence type="predicted"/>
<organism evidence="3 4">
    <name type="scientific">Loigolactobacillus jiayinensis</name>
    <dbReference type="NCBI Taxonomy" id="2486016"/>
    <lineage>
        <taxon>Bacteria</taxon>
        <taxon>Bacillati</taxon>
        <taxon>Bacillota</taxon>
        <taxon>Bacilli</taxon>
        <taxon>Lactobacillales</taxon>
        <taxon>Lactobacillaceae</taxon>
        <taxon>Loigolactobacillus</taxon>
    </lineage>
</organism>
<sequence length="208" mass="20907">MKKLFGVLLIGVTAATLAACGNGSASQDSTSDTSQKTSQVSKKTSSKKAASTDSATNSASSASSSADASSTSANESTAVSASDTSSSSTTASTTSSAASASATAQSQTATTSADGLNLTTAQVQNWVARNISGNYQDGDLSYAMSKDANGELVIQVRENHNSANMQAQGADTSTAPTIGWYKVNSQGQLLRSPDAGASWNVVSSSYNN</sequence>
<dbReference type="RefSeq" id="WP_125553734.1">
    <property type="nucleotide sequence ID" value="NZ_JBHSSL010000100.1"/>
</dbReference>
<feature type="signal peptide" evidence="2">
    <location>
        <begin position="1"/>
        <end position="18"/>
    </location>
</feature>
<gene>
    <name evidence="3" type="ORF">ACFQGP_11755</name>
</gene>
<name>A0ABW1REF8_9LACO</name>
<dbReference type="PROSITE" id="PS51257">
    <property type="entry name" value="PROKAR_LIPOPROTEIN"/>
    <property type="match status" value="1"/>
</dbReference>
<evidence type="ECO:0000313" key="3">
    <source>
        <dbReference type="EMBL" id="MFC6171225.1"/>
    </source>
</evidence>
<comment type="caution">
    <text evidence="3">The sequence shown here is derived from an EMBL/GenBank/DDBJ whole genome shotgun (WGS) entry which is preliminary data.</text>
</comment>
<evidence type="ECO:0000256" key="1">
    <source>
        <dbReference type="SAM" id="MobiDB-lite"/>
    </source>
</evidence>
<protein>
    <recommendedName>
        <fullName evidence="5">Lipoprotein</fullName>
    </recommendedName>
</protein>
<keyword evidence="2" id="KW-0732">Signal</keyword>
<evidence type="ECO:0000256" key="2">
    <source>
        <dbReference type="SAM" id="SignalP"/>
    </source>
</evidence>